<accession>D5SIF5</accession>
<geneLocation type="plasmid" evidence="1 3">
    <name>pSCL4</name>
</geneLocation>
<evidence type="ECO:0000313" key="2">
    <source>
        <dbReference type="EMBL" id="EFG03719.2"/>
    </source>
</evidence>
<protein>
    <submittedName>
        <fullName evidence="1">Uncharacterized protein</fullName>
    </submittedName>
</protein>
<name>D5SIF5_STRCL</name>
<gene>
    <name evidence="1" type="ORF">SCLAV_p0207</name>
    <name evidence="2" type="ORF">SCLAV_p0228</name>
</gene>
<proteinExistence type="predicted"/>
<dbReference type="EMBL" id="CM000914">
    <property type="protein sequence ID" value="EFG03698.2"/>
    <property type="molecule type" value="Genomic_DNA"/>
</dbReference>
<dbReference type="EMBL" id="CM000914">
    <property type="protein sequence ID" value="EFG03719.2"/>
    <property type="molecule type" value="Genomic_DNA"/>
</dbReference>
<dbReference type="Proteomes" id="UP000002357">
    <property type="component" value="Plasmid pSCL4"/>
</dbReference>
<organism evidence="1 3">
    <name type="scientific">Streptomyces clavuligerus</name>
    <dbReference type="NCBI Taxonomy" id="1901"/>
    <lineage>
        <taxon>Bacteria</taxon>
        <taxon>Bacillati</taxon>
        <taxon>Actinomycetota</taxon>
        <taxon>Actinomycetes</taxon>
        <taxon>Kitasatosporales</taxon>
        <taxon>Streptomycetaceae</taxon>
        <taxon>Streptomyces</taxon>
    </lineage>
</organism>
<keyword evidence="3" id="KW-1185">Reference proteome</keyword>
<reference evidence="1 3" key="1">
    <citation type="journal article" date="2010" name="Genome Biol. Evol.">
        <title>The sequence of a 1.8-mb bacterial linear plasmid reveals a rich evolutionary reservoir of secondary metabolic pathways.</title>
        <authorList>
            <person name="Medema M.H."/>
            <person name="Trefzer A."/>
            <person name="Kovalchuk A."/>
            <person name="van den Berg M."/>
            <person name="Mueller U."/>
            <person name="Heijne W."/>
            <person name="Wu L."/>
            <person name="Alam M.T."/>
            <person name="Ronning C.M."/>
            <person name="Nierman W.C."/>
            <person name="Bovenberg R.A.L."/>
            <person name="Breitling R."/>
            <person name="Takano E."/>
        </authorList>
    </citation>
    <scope>NUCLEOTIDE SEQUENCE [LARGE SCALE GENOMIC DNA]</scope>
    <source>
        <strain evidence="1">ATCC 27064</strain>
        <strain evidence="3">ATCC 27064 / DSM 738 / JCM 4710 / NBRC 13307 / NCIMB 12785 / NRRL 3585 / VKM Ac-602</strain>
        <plasmid evidence="1">pSCL4</plasmid>
    </source>
</reference>
<keyword evidence="1" id="KW-0614">Plasmid</keyword>
<evidence type="ECO:0000313" key="3">
    <source>
        <dbReference type="Proteomes" id="UP000002357"/>
    </source>
</evidence>
<evidence type="ECO:0000313" key="1">
    <source>
        <dbReference type="EMBL" id="EFG03698.2"/>
    </source>
</evidence>
<sequence length="127" mass="12707">MFNGIGRCGVVGLSGSVLVSGRRLAPARLDRGVVESAGSAAGSVEPRLVGDVCPVVFEGGVEDAGGGGSAEGDGLVVPGELRAAADECRIGVGVGAYGRPVPQVLGRFLDSRVLDKIESGSLAFRGR</sequence>
<dbReference type="AlphaFoldDB" id="D5SIF5"/>